<keyword evidence="3" id="KW-1185">Reference proteome</keyword>
<sequence length="159" mass="17709">MQESKVNCSSEIGTDTFSTRTKSVYSNAGILAKCRLTRFRREATLRVHIWTPAERDFDTDSGSGGEVRTEGGKKVAVEICYRPKWSTTTSVVTQTTQHTDVLRQVPAHLRQKCPTLEGITEDQEKDGVKHLQRQPCDTVDGDVDGQIEDNTGKYDFAGV</sequence>
<dbReference type="EMBL" id="JARKIE010000644">
    <property type="protein sequence ID" value="KAJ7622853.1"/>
    <property type="molecule type" value="Genomic_DNA"/>
</dbReference>
<feature type="region of interest" description="Disordered" evidence="1">
    <location>
        <begin position="120"/>
        <end position="151"/>
    </location>
</feature>
<gene>
    <name evidence="2" type="ORF">B0H17DRAFT_1151574</name>
</gene>
<organism evidence="2 3">
    <name type="scientific">Mycena rosella</name>
    <name type="common">Pink bonnet</name>
    <name type="synonym">Agaricus rosellus</name>
    <dbReference type="NCBI Taxonomy" id="1033263"/>
    <lineage>
        <taxon>Eukaryota</taxon>
        <taxon>Fungi</taxon>
        <taxon>Dikarya</taxon>
        <taxon>Basidiomycota</taxon>
        <taxon>Agaricomycotina</taxon>
        <taxon>Agaricomycetes</taxon>
        <taxon>Agaricomycetidae</taxon>
        <taxon>Agaricales</taxon>
        <taxon>Marasmiineae</taxon>
        <taxon>Mycenaceae</taxon>
        <taxon>Mycena</taxon>
    </lineage>
</organism>
<evidence type="ECO:0000256" key="1">
    <source>
        <dbReference type="SAM" id="MobiDB-lite"/>
    </source>
</evidence>
<protein>
    <submittedName>
        <fullName evidence="2">Uncharacterized protein</fullName>
    </submittedName>
</protein>
<evidence type="ECO:0000313" key="2">
    <source>
        <dbReference type="EMBL" id="KAJ7622853.1"/>
    </source>
</evidence>
<reference evidence="2" key="1">
    <citation type="submission" date="2023-03" db="EMBL/GenBank/DDBJ databases">
        <title>Massive genome expansion in bonnet fungi (Mycena s.s.) driven by repeated elements and novel gene families across ecological guilds.</title>
        <authorList>
            <consortium name="Lawrence Berkeley National Laboratory"/>
            <person name="Harder C.B."/>
            <person name="Miyauchi S."/>
            <person name="Viragh M."/>
            <person name="Kuo A."/>
            <person name="Thoen E."/>
            <person name="Andreopoulos B."/>
            <person name="Lu D."/>
            <person name="Skrede I."/>
            <person name="Drula E."/>
            <person name="Henrissat B."/>
            <person name="Morin E."/>
            <person name="Kohler A."/>
            <person name="Barry K."/>
            <person name="LaButti K."/>
            <person name="Morin E."/>
            <person name="Salamov A."/>
            <person name="Lipzen A."/>
            <person name="Mereny Z."/>
            <person name="Hegedus B."/>
            <person name="Baldrian P."/>
            <person name="Stursova M."/>
            <person name="Weitz H."/>
            <person name="Taylor A."/>
            <person name="Grigoriev I.V."/>
            <person name="Nagy L.G."/>
            <person name="Martin F."/>
            <person name="Kauserud H."/>
        </authorList>
    </citation>
    <scope>NUCLEOTIDE SEQUENCE</scope>
    <source>
        <strain evidence="2">CBHHK067</strain>
    </source>
</reference>
<proteinExistence type="predicted"/>
<dbReference type="Proteomes" id="UP001221757">
    <property type="component" value="Unassembled WGS sequence"/>
</dbReference>
<comment type="caution">
    <text evidence="2">The sequence shown here is derived from an EMBL/GenBank/DDBJ whole genome shotgun (WGS) entry which is preliminary data.</text>
</comment>
<dbReference type="AlphaFoldDB" id="A0AAD7BJ81"/>
<name>A0AAD7BJ81_MYCRO</name>
<accession>A0AAD7BJ81</accession>
<evidence type="ECO:0000313" key="3">
    <source>
        <dbReference type="Proteomes" id="UP001221757"/>
    </source>
</evidence>